<dbReference type="InterPro" id="IPR036397">
    <property type="entry name" value="RNaseH_sf"/>
</dbReference>
<feature type="domain" description="Integrase catalytic" evidence="1">
    <location>
        <begin position="22"/>
        <end position="183"/>
    </location>
</feature>
<dbReference type="InterPro" id="IPR001584">
    <property type="entry name" value="Integrase_cat-core"/>
</dbReference>
<protein>
    <submittedName>
        <fullName evidence="2">Integrase core domain</fullName>
    </submittedName>
</protein>
<dbReference type="InterPro" id="IPR050900">
    <property type="entry name" value="Transposase_IS3/IS150/IS904"/>
</dbReference>
<sequence length="184" mass="21221">MKRKKTGQPLNVVDNILNRDFTAKRPLEKLVTDITYLPFGSKMQYLSTIIDLYNGEIIAYKIDDKQDVHLVLETLRQIPTLTDDCILHSDQGSVYTSDAFQENVKQKGITMSMSRKGTPADNASIECFHSNLKHETFYLEPHLKSSNEIVAQTVIEYIKYYNETRIQAKLGYLSPVEFRKLNRL</sequence>
<evidence type="ECO:0000313" key="3">
    <source>
        <dbReference type="Proteomes" id="UP000290909"/>
    </source>
</evidence>
<name>A0A449BIP5_9MOLU</name>
<dbReference type="PROSITE" id="PS50994">
    <property type="entry name" value="INTEGRASE"/>
    <property type="match status" value="1"/>
</dbReference>
<proteinExistence type="predicted"/>
<dbReference type="NCBIfam" id="NF033516">
    <property type="entry name" value="transpos_IS3"/>
    <property type="match status" value="1"/>
</dbReference>
<keyword evidence="3" id="KW-1185">Reference proteome</keyword>
<dbReference type="Pfam" id="PF13333">
    <property type="entry name" value="rve_2"/>
    <property type="match status" value="1"/>
</dbReference>
<dbReference type="Proteomes" id="UP000290909">
    <property type="component" value="Chromosome"/>
</dbReference>
<dbReference type="PANTHER" id="PTHR46889:SF4">
    <property type="entry name" value="TRANSPOSASE INSO FOR INSERTION SEQUENCE ELEMENT IS911B-RELATED"/>
    <property type="match status" value="1"/>
</dbReference>
<evidence type="ECO:0000259" key="1">
    <source>
        <dbReference type="PROSITE" id="PS50994"/>
    </source>
</evidence>
<reference evidence="2 3" key="1">
    <citation type="submission" date="2019-01" db="EMBL/GenBank/DDBJ databases">
        <authorList>
            <consortium name="Pathogen Informatics"/>
        </authorList>
    </citation>
    <scope>NUCLEOTIDE SEQUENCE [LARGE SCALE GENOMIC DNA]</scope>
    <source>
        <strain evidence="2 3">NCTC10172</strain>
    </source>
</reference>
<evidence type="ECO:0000313" key="2">
    <source>
        <dbReference type="EMBL" id="VEU82334.1"/>
    </source>
</evidence>
<organism evidence="2 3">
    <name type="scientific">Acholeplasma hippikon</name>
    <dbReference type="NCBI Taxonomy" id="264636"/>
    <lineage>
        <taxon>Bacteria</taxon>
        <taxon>Bacillati</taxon>
        <taxon>Mycoplasmatota</taxon>
        <taxon>Mollicutes</taxon>
        <taxon>Acholeplasmatales</taxon>
        <taxon>Acholeplasmataceae</taxon>
        <taxon>Acholeplasma</taxon>
    </lineage>
</organism>
<dbReference type="EMBL" id="LR215050">
    <property type="protein sequence ID" value="VEU82334.1"/>
    <property type="molecule type" value="Genomic_DNA"/>
</dbReference>
<dbReference type="SUPFAM" id="SSF53098">
    <property type="entry name" value="Ribonuclease H-like"/>
    <property type="match status" value="1"/>
</dbReference>
<dbReference type="Pfam" id="PF00665">
    <property type="entry name" value="rve"/>
    <property type="match status" value="1"/>
</dbReference>
<accession>A0A449BIP5</accession>
<dbReference type="Gene3D" id="3.30.420.10">
    <property type="entry name" value="Ribonuclease H-like superfamily/Ribonuclease H"/>
    <property type="match status" value="1"/>
</dbReference>
<dbReference type="GO" id="GO:0015074">
    <property type="term" value="P:DNA integration"/>
    <property type="evidence" value="ECO:0007669"/>
    <property type="project" value="InterPro"/>
</dbReference>
<dbReference type="AlphaFoldDB" id="A0A449BIP5"/>
<dbReference type="InterPro" id="IPR012337">
    <property type="entry name" value="RNaseH-like_sf"/>
</dbReference>
<dbReference type="GO" id="GO:0003676">
    <property type="term" value="F:nucleic acid binding"/>
    <property type="evidence" value="ECO:0007669"/>
    <property type="project" value="InterPro"/>
</dbReference>
<dbReference type="InterPro" id="IPR048020">
    <property type="entry name" value="Transpos_IS3"/>
</dbReference>
<dbReference type="PANTHER" id="PTHR46889">
    <property type="entry name" value="TRANSPOSASE INSF FOR INSERTION SEQUENCE IS3B-RELATED"/>
    <property type="match status" value="1"/>
</dbReference>
<dbReference type="KEGG" id="ahk:NCTC10172_00344"/>
<gene>
    <name evidence="2" type="ORF">NCTC10172_00344</name>
</gene>